<evidence type="ECO:0000313" key="2">
    <source>
        <dbReference type="EMBL" id="KAF3275238.1"/>
    </source>
</evidence>
<feature type="compositionally biased region" description="Low complexity" evidence="1">
    <location>
        <begin position="70"/>
        <end position="86"/>
    </location>
</feature>
<dbReference type="OrthoDB" id="10434086at2759"/>
<comment type="caution">
    <text evidence="2">The sequence shown here is derived from an EMBL/GenBank/DDBJ whole genome shotgun (WGS) entry which is preliminary data.</text>
</comment>
<protein>
    <submittedName>
        <fullName evidence="2">Uncharacterized protein</fullName>
    </submittedName>
</protein>
<dbReference type="EMBL" id="JAABOJ010000039">
    <property type="protein sequence ID" value="KAF3275238.1"/>
    <property type="molecule type" value="Genomic_DNA"/>
</dbReference>
<name>A0A7C8VDZ7_ORBOL</name>
<feature type="region of interest" description="Disordered" evidence="1">
    <location>
        <begin position="70"/>
        <end position="106"/>
    </location>
</feature>
<gene>
    <name evidence="2" type="ORF">TWF970_006961</name>
</gene>
<dbReference type="Proteomes" id="UP000474640">
    <property type="component" value="Unassembled WGS sequence"/>
</dbReference>
<organism evidence="2 3">
    <name type="scientific">Orbilia oligospora</name>
    <name type="common">Nematode-trapping fungus</name>
    <name type="synonym">Arthrobotrys oligospora</name>
    <dbReference type="NCBI Taxonomy" id="2813651"/>
    <lineage>
        <taxon>Eukaryota</taxon>
        <taxon>Fungi</taxon>
        <taxon>Dikarya</taxon>
        <taxon>Ascomycota</taxon>
        <taxon>Pezizomycotina</taxon>
        <taxon>Orbiliomycetes</taxon>
        <taxon>Orbiliales</taxon>
        <taxon>Orbiliaceae</taxon>
        <taxon>Orbilia</taxon>
    </lineage>
</organism>
<reference evidence="2 3" key="1">
    <citation type="submission" date="2020-01" db="EMBL/GenBank/DDBJ databases">
        <authorList>
            <person name="Palmer J.M."/>
        </authorList>
    </citation>
    <scope>NUCLEOTIDE SEQUENCE [LARGE SCALE GENOMIC DNA]</scope>
    <source>
        <strain evidence="2 3">TWF970</strain>
    </source>
</reference>
<accession>A0A7C8VDZ7</accession>
<feature type="compositionally biased region" description="Polar residues" evidence="1">
    <location>
        <begin position="87"/>
        <end position="106"/>
    </location>
</feature>
<evidence type="ECO:0000256" key="1">
    <source>
        <dbReference type="SAM" id="MobiDB-lite"/>
    </source>
</evidence>
<dbReference type="AlphaFoldDB" id="A0A7C8VDZ7"/>
<proteinExistence type="predicted"/>
<feature type="region of interest" description="Disordered" evidence="1">
    <location>
        <begin position="140"/>
        <end position="161"/>
    </location>
</feature>
<sequence length="161" mass="17003">MPSIFIDLDVNSTRFFEISSSSATFKLAPTKHRKHNPGLEYIWTTTSSLEPYTRRNSLTDDFSFTFNTAASPTPSTSASTTQSSPTVILSTQTRSSPNTASTGITTTNPILNANSGLAAGAIAGMGVGWDRSLVKEDLGAAEQWGGIGPDNDAPGQLDTGR</sequence>
<evidence type="ECO:0000313" key="3">
    <source>
        <dbReference type="Proteomes" id="UP000474640"/>
    </source>
</evidence>